<sequence>MTPPKEKPRELSWYNFDKLYSYDCVQNYIVGSRGEGKTFGAVLRGIRAFLANGEEFIYLRRVQPEIDMSSGSFFHAMERKNMFPDWDFRVTTVDSMRVGQMAPRSSRDDETRPWKTVCYFAVLSKAQEYKSKNFPYVTLIIFDEFIKEKSHSRYLPGNEFETFMGFYATVDRSEDRVKVLFLANSVSIMNPYFLELDIQPDMLPEYSRHEGGYVLVHITDNKEFKGEVSATRMGRFLEGRSFGEYAIGNQFADNHAELILKKPSHARYWMSLETKKGTFSVWRDPDTKRYFIQAKRPKIEVMLTLLAENMSDTKRLVTVNGQALELLRTGFTHGRAYFDKPSTRNAFAEIFKR</sequence>
<dbReference type="InterPro" id="IPR008784">
    <property type="entry name" value="Podovirus_Gp16"/>
</dbReference>
<keyword evidence="2" id="KW-1185">Reference proteome</keyword>
<dbReference type="EMBL" id="ON724010">
    <property type="protein sequence ID" value="UVF60423.1"/>
    <property type="molecule type" value="Genomic_DNA"/>
</dbReference>
<dbReference type="Pfam" id="PF05894">
    <property type="entry name" value="Podovirus_Gp16"/>
    <property type="match status" value="1"/>
</dbReference>
<dbReference type="Proteomes" id="UP001059969">
    <property type="component" value="Segment"/>
</dbReference>
<proteinExistence type="predicted"/>
<protein>
    <submittedName>
        <fullName evidence="1">Terminase</fullName>
    </submittedName>
</protein>
<dbReference type="RefSeq" id="YP_010755023.1">
    <property type="nucleotide sequence ID" value="NC_073467.1"/>
</dbReference>
<accession>A0A976U7J2</accession>
<evidence type="ECO:0000313" key="1">
    <source>
        <dbReference type="EMBL" id="UVF60423.1"/>
    </source>
</evidence>
<dbReference type="KEGG" id="vg:80019630"/>
<name>A0A976U7J2_9CAUD</name>
<reference evidence="1" key="1">
    <citation type="submission" date="2022-06" db="EMBL/GenBank/DDBJ databases">
        <authorList>
            <person name="Butura J."/>
            <person name="LaBianca K."/>
            <person name="McKnight A."/>
            <person name="Pan K."/>
            <person name="Whelan S."/>
            <person name="Laramee A."/>
            <person name="Rocheleau J.M."/>
            <person name="Chien P."/>
            <person name="Garlena R.A."/>
            <person name="Russell D.A."/>
            <person name="Jacobs-Sera D."/>
            <person name="Hatfull G.F."/>
        </authorList>
    </citation>
    <scope>NUCLEOTIDE SEQUENCE</scope>
</reference>
<evidence type="ECO:0000313" key="2">
    <source>
        <dbReference type="Proteomes" id="UP001059969"/>
    </source>
</evidence>
<dbReference type="GeneID" id="80019630"/>
<gene>
    <name evidence="1" type="primary">15</name>
    <name evidence="1" type="ORF">SEA_PINEAPPLEPIZZA_15</name>
</gene>
<organism evidence="1 2">
    <name type="scientific">Microbacterium phage PineapplePizza</name>
    <dbReference type="NCBI Taxonomy" id="2927268"/>
    <lineage>
        <taxon>Viruses</taxon>
        <taxon>Duplodnaviria</taxon>
        <taxon>Heunggongvirae</taxon>
        <taxon>Uroviricota</taxon>
        <taxon>Caudoviricetes</taxon>
        <taxon>Amherstvirus</taxon>
        <taxon>Amherstvirus pineapplepizza</taxon>
    </lineage>
</organism>